<evidence type="ECO:0000313" key="2">
    <source>
        <dbReference type="EMBL" id="CAF9941515.1"/>
    </source>
</evidence>
<name>A0A8H3J649_9LECA</name>
<dbReference type="InterPro" id="IPR046540">
    <property type="entry name" value="DMFA2_C"/>
</dbReference>
<evidence type="ECO:0000313" key="3">
    <source>
        <dbReference type="Proteomes" id="UP000664534"/>
    </source>
</evidence>
<gene>
    <name evidence="2" type="ORF">IMSHALPRED_002763</name>
</gene>
<dbReference type="AlphaFoldDB" id="A0A8H3J649"/>
<comment type="caution">
    <text evidence="2">The sequence shown here is derived from an EMBL/GenBank/DDBJ whole genome shotgun (WGS) entry which is preliminary data.</text>
</comment>
<feature type="domain" description="N,N-dimethylformamidase beta subunit-like C-terminal" evidence="1">
    <location>
        <begin position="77"/>
        <end position="319"/>
    </location>
</feature>
<dbReference type="OrthoDB" id="5287072at2759"/>
<accession>A0A8H3J649</accession>
<organism evidence="2 3">
    <name type="scientific">Imshaugia aleurites</name>
    <dbReference type="NCBI Taxonomy" id="172621"/>
    <lineage>
        <taxon>Eukaryota</taxon>
        <taxon>Fungi</taxon>
        <taxon>Dikarya</taxon>
        <taxon>Ascomycota</taxon>
        <taxon>Pezizomycotina</taxon>
        <taxon>Lecanoromycetes</taxon>
        <taxon>OSLEUM clade</taxon>
        <taxon>Lecanoromycetidae</taxon>
        <taxon>Lecanorales</taxon>
        <taxon>Lecanorineae</taxon>
        <taxon>Parmeliaceae</taxon>
        <taxon>Imshaugia</taxon>
    </lineage>
</organism>
<reference evidence="2" key="1">
    <citation type="submission" date="2021-03" db="EMBL/GenBank/DDBJ databases">
        <authorList>
            <person name="Tagirdzhanova G."/>
        </authorList>
    </citation>
    <scope>NUCLEOTIDE SEQUENCE</scope>
</reference>
<dbReference type="Proteomes" id="UP000664534">
    <property type="component" value="Unassembled WGS sequence"/>
</dbReference>
<feature type="domain" description="N,N-dimethylformamidase beta subunit-like C-terminal" evidence="1">
    <location>
        <begin position="321"/>
        <end position="489"/>
    </location>
</feature>
<protein>
    <recommendedName>
        <fullName evidence="1">N,N-dimethylformamidase beta subunit-like C-terminal domain-containing protein</fullName>
    </recommendedName>
</protein>
<sequence length="512" mass="56629">MPFMYNIPAAPFLLDDIRHLQSSATFNGKIVGFKIETTSCGRAETLLALDFSLDISTDRVIDVSGNNRHSILTNAPTRAVTGHDWDASQNDWTHASYGYGALHCHDDDLDDAAWETSFELRIPSKLRSGCYGVHVDDGVTQDIIPFIVRPDLKTRKPPLVALIMPTFTCIAHANEHLYDETRDVHFADQKLKRDQYLDTLEKRSDLGISLYDGHSDVSSTCYSSSKRPILNMRPNYSFWAHGGPRGLSADLWYMGFLERELGSHGYDVITDHELSEYDESLLKRYEVLVSGSHPECSTYNMLKSYGSYLEDSGHFITFGLPPGNWHHSLTGEAGGLWRTRGRPSNQLFGIGSCVVGVAHGVGYGITEEARSDPWLAFLFHGAGLETARTIGDFGLIQKAASGDGIDRLEFDLGTLQNAVIVATSKLTGGHWDGYHLLTEESTVLRANTTGTTSEKIRSDLVFFETATGGAIFSAGSMNWVGAFAWKNYENNVAQITANALHEFRHRKESTGA</sequence>
<dbReference type="Pfam" id="PF20254">
    <property type="entry name" value="DMFA2_C"/>
    <property type="match status" value="2"/>
</dbReference>
<evidence type="ECO:0000259" key="1">
    <source>
        <dbReference type="Pfam" id="PF20254"/>
    </source>
</evidence>
<dbReference type="EMBL" id="CAJPDT010000150">
    <property type="protein sequence ID" value="CAF9941515.1"/>
    <property type="molecule type" value="Genomic_DNA"/>
</dbReference>
<keyword evidence="3" id="KW-1185">Reference proteome</keyword>
<proteinExistence type="predicted"/>